<name>T1A8T1_9ZZZZ</name>
<dbReference type="EMBL" id="AUZY01010570">
    <property type="protein sequence ID" value="EQD38270.1"/>
    <property type="molecule type" value="Genomic_DNA"/>
</dbReference>
<protein>
    <submittedName>
        <fullName evidence="1">Methionyl-tRNA synthetase</fullName>
    </submittedName>
</protein>
<dbReference type="InterPro" id="IPR009080">
    <property type="entry name" value="tRNAsynth_Ia_anticodon-bd"/>
</dbReference>
<keyword evidence="1" id="KW-0030">Aminoacyl-tRNA synthetase</keyword>
<gene>
    <name evidence="1" type="ORF">B1B_15887</name>
</gene>
<feature type="non-terminal residue" evidence="1">
    <location>
        <position position="1"/>
    </location>
</feature>
<organism evidence="1">
    <name type="scientific">mine drainage metagenome</name>
    <dbReference type="NCBI Taxonomy" id="410659"/>
    <lineage>
        <taxon>unclassified sequences</taxon>
        <taxon>metagenomes</taxon>
        <taxon>ecological metagenomes</taxon>
    </lineage>
</organism>
<dbReference type="GO" id="GO:0004812">
    <property type="term" value="F:aminoacyl-tRNA ligase activity"/>
    <property type="evidence" value="ECO:0007669"/>
    <property type="project" value="UniProtKB-KW"/>
</dbReference>
<reference evidence="1" key="2">
    <citation type="journal article" date="2014" name="ISME J.">
        <title>Microbial stratification in low pH oxic and suboxic macroscopic growths along an acid mine drainage.</title>
        <authorList>
            <person name="Mendez-Garcia C."/>
            <person name="Mesa V."/>
            <person name="Sprenger R.R."/>
            <person name="Richter M."/>
            <person name="Diez M.S."/>
            <person name="Solano J."/>
            <person name="Bargiela R."/>
            <person name="Golyshina O.V."/>
            <person name="Manteca A."/>
            <person name="Ramos J.L."/>
            <person name="Gallego J.R."/>
            <person name="Llorente I."/>
            <person name="Martins Dos Santos V.A."/>
            <person name="Jensen O.N."/>
            <person name="Pelaez A.I."/>
            <person name="Sanchez J."/>
            <person name="Ferrer M."/>
        </authorList>
    </citation>
    <scope>NUCLEOTIDE SEQUENCE</scope>
</reference>
<feature type="non-terminal residue" evidence="1">
    <location>
        <position position="72"/>
    </location>
</feature>
<accession>T1A8T1</accession>
<dbReference type="GO" id="GO:0006418">
    <property type="term" value="P:tRNA aminoacylation for protein translation"/>
    <property type="evidence" value="ECO:0007669"/>
    <property type="project" value="InterPro"/>
</dbReference>
<comment type="caution">
    <text evidence="1">The sequence shown here is derived from an EMBL/GenBank/DDBJ whole genome shotgun (WGS) entry which is preliminary data.</text>
</comment>
<proteinExistence type="predicted"/>
<dbReference type="AlphaFoldDB" id="T1A8T1"/>
<sequence length="72" mass="7762">SAFRLLAAWIKPILPATVASAEEFLAKPIADFSVATTPLLGHRINAFTPLLGRIDRKQVEAMVAAVHRIPAT</sequence>
<reference evidence="1" key="1">
    <citation type="submission" date="2013-08" db="EMBL/GenBank/DDBJ databases">
        <authorList>
            <person name="Mendez C."/>
            <person name="Richter M."/>
            <person name="Ferrer M."/>
            <person name="Sanchez J."/>
        </authorList>
    </citation>
    <scope>NUCLEOTIDE SEQUENCE</scope>
</reference>
<keyword evidence="1" id="KW-0436">Ligase</keyword>
<evidence type="ECO:0000313" key="1">
    <source>
        <dbReference type="EMBL" id="EQD38270.1"/>
    </source>
</evidence>
<dbReference type="GO" id="GO:0005524">
    <property type="term" value="F:ATP binding"/>
    <property type="evidence" value="ECO:0007669"/>
    <property type="project" value="InterPro"/>
</dbReference>
<dbReference type="SUPFAM" id="SSF47323">
    <property type="entry name" value="Anticodon-binding domain of a subclass of class I aminoacyl-tRNA synthetases"/>
    <property type="match status" value="1"/>
</dbReference>